<comment type="caution">
    <text evidence="1">The sequence shown here is derived from an EMBL/GenBank/DDBJ whole genome shotgun (WGS) entry which is preliminary data.</text>
</comment>
<evidence type="ECO:0000313" key="1">
    <source>
        <dbReference type="EMBL" id="GAA2634740.1"/>
    </source>
</evidence>
<dbReference type="Proteomes" id="UP001501509">
    <property type="component" value="Unassembled WGS sequence"/>
</dbReference>
<organism evidence="1 2">
    <name type="scientific">Actinomadura fulvescens</name>
    <dbReference type="NCBI Taxonomy" id="46160"/>
    <lineage>
        <taxon>Bacteria</taxon>
        <taxon>Bacillati</taxon>
        <taxon>Actinomycetota</taxon>
        <taxon>Actinomycetes</taxon>
        <taxon>Streptosporangiales</taxon>
        <taxon>Thermomonosporaceae</taxon>
        <taxon>Actinomadura</taxon>
    </lineage>
</organism>
<reference evidence="2" key="1">
    <citation type="journal article" date="2019" name="Int. J. Syst. Evol. Microbiol.">
        <title>The Global Catalogue of Microorganisms (GCM) 10K type strain sequencing project: providing services to taxonomists for standard genome sequencing and annotation.</title>
        <authorList>
            <consortium name="The Broad Institute Genomics Platform"/>
            <consortium name="The Broad Institute Genome Sequencing Center for Infectious Disease"/>
            <person name="Wu L."/>
            <person name="Ma J."/>
        </authorList>
    </citation>
    <scope>NUCLEOTIDE SEQUENCE [LARGE SCALE GENOMIC DNA]</scope>
    <source>
        <strain evidence="2">JCM 6833</strain>
    </source>
</reference>
<accession>A0ABP6D7S9</accession>
<keyword evidence="2" id="KW-1185">Reference proteome</keyword>
<gene>
    <name evidence="1" type="ORF">GCM10010411_86970</name>
</gene>
<protein>
    <submittedName>
        <fullName evidence="1">Uncharacterized protein</fullName>
    </submittedName>
</protein>
<dbReference type="EMBL" id="BAAATD010000019">
    <property type="protein sequence ID" value="GAA2634740.1"/>
    <property type="molecule type" value="Genomic_DNA"/>
</dbReference>
<dbReference type="RefSeq" id="WP_344548400.1">
    <property type="nucleotide sequence ID" value="NZ_BAAATD010000019.1"/>
</dbReference>
<evidence type="ECO:0000313" key="2">
    <source>
        <dbReference type="Proteomes" id="UP001501509"/>
    </source>
</evidence>
<proteinExistence type="predicted"/>
<sequence>MGKVADAPPWAATDVDPEVLLGELKRRFAGVMIWRGEFTGSWFAAPRLFGEVRLIESKFPAELACRLEELGARRRAVPGGSPDDAAARRAESALAAASTIVASPPRASACGRHVRRRRGLLRRLLDGWEV</sequence>
<name>A0ABP6D7S9_9ACTN</name>